<dbReference type="GO" id="GO:0005975">
    <property type="term" value="P:carbohydrate metabolic process"/>
    <property type="evidence" value="ECO:0007669"/>
    <property type="project" value="InterPro"/>
</dbReference>
<dbReference type="Pfam" id="PF21365">
    <property type="entry name" value="Glyco_hydro_31_3rd"/>
    <property type="match status" value="1"/>
</dbReference>
<keyword evidence="9" id="KW-1185">Reference proteome</keyword>
<evidence type="ECO:0000259" key="6">
    <source>
        <dbReference type="Pfam" id="PF01055"/>
    </source>
</evidence>
<evidence type="ECO:0000256" key="2">
    <source>
        <dbReference type="ARBA" id="ARBA00022801"/>
    </source>
</evidence>
<evidence type="ECO:0000313" key="9">
    <source>
        <dbReference type="Proteomes" id="UP000326759"/>
    </source>
</evidence>
<dbReference type="AlphaFoldDB" id="A0A5N5T7Q1"/>
<dbReference type="Proteomes" id="UP000326759">
    <property type="component" value="Unassembled WGS sequence"/>
</dbReference>
<feature type="chain" id="PRO_5024397405" evidence="5">
    <location>
        <begin position="25"/>
        <end position="463"/>
    </location>
</feature>
<evidence type="ECO:0000256" key="5">
    <source>
        <dbReference type="SAM" id="SignalP"/>
    </source>
</evidence>
<keyword evidence="2 4" id="KW-0378">Hydrolase</keyword>
<feature type="signal peptide" evidence="5">
    <location>
        <begin position="1"/>
        <end position="24"/>
    </location>
</feature>
<gene>
    <name evidence="8" type="primary">yicI</name>
    <name evidence="8" type="ORF">Anas_12115</name>
</gene>
<dbReference type="InterPro" id="IPR017853">
    <property type="entry name" value="GH"/>
</dbReference>
<evidence type="ECO:0000256" key="1">
    <source>
        <dbReference type="ARBA" id="ARBA00007806"/>
    </source>
</evidence>
<dbReference type="PANTHER" id="PTHR43053">
    <property type="entry name" value="GLYCOSIDASE FAMILY 31"/>
    <property type="match status" value="1"/>
</dbReference>
<comment type="caution">
    <text evidence="8">The sequence shown here is derived from an EMBL/GenBank/DDBJ whole genome shotgun (WGS) entry which is preliminary data.</text>
</comment>
<feature type="domain" description="Glycosyl hydrolase family 31 C-terminal" evidence="7">
    <location>
        <begin position="377"/>
        <end position="452"/>
    </location>
</feature>
<feature type="domain" description="Glycoside hydrolase family 31 TIM barrel" evidence="6">
    <location>
        <begin position="158"/>
        <end position="332"/>
    </location>
</feature>
<dbReference type="Gene3D" id="3.20.20.80">
    <property type="entry name" value="Glycosidases"/>
    <property type="match status" value="1"/>
</dbReference>
<dbReference type="GO" id="GO:0004553">
    <property type="term" value="F:hydrolase activity, hydrolyzing O-glycosyl compounds"/>
    <property type="evidence" value="ECO:0007669"/>
    <property type="project" value="InterPro"/>
</dbReference>
<dbReference type="PANTHER" id="PTHR43053:SF4">
    <property type="entry name" value="MYOGENESIS-REGULATING GLYCOSIDASE"/>
    <property type="match status" value="1"/>
</dbReference>
<dbReference type="SUPFAM" id="SSF51445">
    <property type="entry name" value="(Trans)glycosidases"/>
    <property type="match status" value="1"/>
</dbReference>
<dbReference type="CDD" id="cd06592">
    <property type="entry name" value="GH31_NET37"/>
    <property type="match status" value="1"/>
</dbReference>
<name>A0A5N5T7Q1_9CRUS</name>
<protein>
    <submittedName>
        <fullName evidence="8">Alpha-xylosidase</fullName>
    </submittedName>
</protein>
<keyword evidence="5" id="KW-0732">Signal</keyword>
<reference evidence="8 9" key="1">
    <citation type="journal article" date="2019" name="PLoS Biol.">
        <title>Sex chromosomes control vertical transmission of feminizing Wolbachia symbionts in an isopod.</title>
        <authorList>
            <person name="Becking T."/>
            <person name="Chebbi M.A."/>
            <person name="Giraud I."/>
            <person name="Moumen B."/>
            <person name="Laverre T."/>
            <person name="Caubet Y."/>
            <person name="Peccoud J."/>
            <person name="Gilbert C."/>
            <person name="Cordaux R."/>
        </authorList>
    </citation>
    <scope>NUCLEOTIDE SEQUENCE [LARGE SCALE GENOMIC DNA]</scope>
    <source>
        <strain evidence="8">ANa2</strain>
        <tissue evidence="8">Whole body excluding digestive tract and cuticle</tissue>
    </source>
</reference>
<keyword evidence="3 4" id="KW-0326">Glycosidase</keyword>
<dbReference type="OrthoDB" id="10070917at2759"/>
<proteinExistence type="inferred from homology"/>
<comment type="similarity">
    <text evidence="1 4">Belongs to the glycosyl hydrolase 31 family.</text>
</comment>
<dbReference type="SUPFAM" id="SSF51011">
    <property type="entry name" value="Glycosyl hydrolase domain"/>
    <property type="match status" value="1"/>
</dbReference>
<evidence type="ECO:0000313" key="8">
    <source>
        <dbReference type="EMBL" id="KAB7502683.1"/>
    </source>
</evidence>
<evidence type="ECO:0000256" key="4">
    <source>
        <dbReference type="RuleBase" id="RU361185"/>
    </source>
</evidence>
<evidence type="ECO:0000256" key="3">
    <source>
        <dbReference type="ARBA" id="ARBA00023295"/>
    </source>
</evidence>
<dbReference type="InterPro" id="IPR050985">
    <property type="entry name" value="Alpha-glycosidase_related"/>
</dbReference>
<dbReference type="EMBL" id="SEYY01006973">
    <property type="protein sequence ID" value="KAB7502683.1"/>
    <property type="molecule type" value="Genomic_DNA"/>
</dbReference>
<organism evidence="8 9">
    <name type="scientific">Armadillidium nasatum</name>
    <dbReference type="NCBI Taxonomy" id="96803"/>
    <lineage>
        <taxon>Eukaryota</taxon>
        <taxon>Metazoa</taxon>
        <taxon>Ecdysozoa</taxon>
        <taxon>Arthropoda</taxon>
        <taxon>Crustacea</taxon>
        <taxon>Multicrustacea</taxon>
        <taxon>Malacostraca</taxon>
        <taxon>Eumalacostraca</taxon>
        <taxon>Peracarida</taxon>
        <taxon>Isopoda</taxon>
        <taxon>Oniscidea</taxon>
        <taxon>Crinocheta</taxon>
        <taxon>Armadillidiidae</taxon>
        <taxon>Armadillidium</taxon>
    </lineage>
</organism>
<dbReference type="InterPro" id="IPR048395">
    <property type="entry name" value="Glyco_hydro_31_C"/>
</dbReference>
<accession>A0A5N5T7Q1</accession>
<dbReference type="InterPro" id="IPR000322">
    <property type="entry name" value="Glyco_hydro_31_TIM"/>
</dbReference>
<sequence length="463" mass="51742">MKEIQLICILFVCSLSILGEFASGELVVKPSRKPRLNLSCDGNHGEVTMGLTVSDKTSCAECKQGHQCLDYGKTRVVVTEEDNCQLVDWTTTELTELKDCIDLVDDGVPLFFSMPDNDGDGRADQMCLSSRYESPFVAEASDSPLNLTYYLCYDDDVLKSMGYRVTVWVTPFINSDCESYDFADQNQYFVKDENGTTQRTSWWEGAVAGIVDFTNPDAVEWWTGRLTTLKEETGVDGFKFDAGETNWLPRIYTLGIDKKYWPNGYTPAYVGTVSAFGNFSEVRTGTRSQKNAIFVRMLDKSSVWTEDNGLRTMIPSLLHSGIIGYPFVLPDMIGGNAYGGRPNYNATAITKGVAELHAEYAPTIIDLANRAVQGEGPMMRPTWWLVQLKKIVFLAVNRMLILEFLLGDDILVTPVVYEAATTLDVVFPPGQWKQSDTGDVYEGVSKQTIENINIESNIYFTRV</sequence>
<dbReference type="Pfam" id="PF01055">
    <property type="entry name" value="Glyco_hydro_31_2nd"/>
    <property type="match status" value="1"/>
</dbReference>
<dbReference type="InterPro" id="IPR013780">
    <property type="entry name" value="Glyco_hydro_b"/>
</dbReference>
<dbReference type="Gene3D" id="2.60.40.1180">
    <property type="entry name" value="Golgi alpha-mannosidase II"/>
    <property type="match status" value="1"/>
</dbReference>
<evidence type="ECO:0000259" key="7">
    <source>
        <dbReference type="Pfam" id="PF21365"/>
    </source>
</evidence>